<dbReference type="PANTHER" id="PTHR23514:SF3">
    <property type="entry name" value="BYPASS OF STOP CODON PROTEIN 6"/>
    <property type="match status" value="1"/>
</dbReference>
<feature type="transmembrane region" description="Helical" evidence="7">
    <location>
        <begin position="282"/>
        <end position="305"/>
    </location>
</feature>
<evidence type="ECO:0000256" key="2">
    <source>
        <dbReference type="ARBA" id="ARBA00008335"/>
    </source>
</evidence>
<dbReference type="InterPro" id="IPR020846">
    <property type="entry name" value="MFS_dom"/>
</dbReference>
<feature type="transmembrane region" description="Helical" evidence="7">
    <location>
        <begin position="218"/>
        <end position="237"/>
    </location>
</feature>
<dbReference type="Gene3D" id="1.20.1250.20">
    <property type="entry name" value="MFS general substrate transporter like domains"/>
    <property type="match status" value="2"/>
</dbReference>
<comment type="caution">
    <text evidence="9">The sequence shown here is derived from an EMBL/GenBank/DDBJ whole genome shotgun (WGS) entry which is preliminary data.</text>
</comment>
<name>A0A4U2PWR1_9BACL</name>
<accession>A0A4U2PWR1</accession>
<evidence type="ECO:0000256" key="5">
    <source>
        <dbReference type="ARBA" id="ARBA00022989"/>
    </source>
</evidence>
<evidence type="ECO:0000256" key="6">
    <source>
        <dbReference type="ARBA" id="ARBA00023136"/>
    </source>
</evidence>
<keyword evidence="4 7" id="KW-0812">Transmembrane</keyword>
<sequence>MKRLLWIGSLSYFLIGLAHVVVGSLLPVLLDHYDRNYTEGGSLIFAQFSGFLAGVLLSPWLARQFGKRRTLVFALLLLCAAEGLYSLLPPWGWLYAVGAAAGFGFGMVEAVIGTIVISGITEGTGAAMSRLEVFFGIGALAMPAVASQLIALGWWRLAFPVISVCAAVAVVAWLRGSFGKLDAVLDEYEGRGEKHIHSGSAPHSPSTGASKGGPAGNWLLLALFIIFFFIYVGTEMSLANFLPSMFIERLGLTQAEAALSVTCFWLAMAAGRLFAGNIADRYGYGVFVALSSLAATVLLCVFPLIKGTAVTFVLIALLGLCMSGIFSIALVFASKMMPGTVESTTSLLIGAGGVGGALLPLWLGNSMDRGGAVASAWLLAGFACILCLLGGILYVLYMRKKRLQTATS</sequence>
<evidence type="ECO:0000256" key="1">
    <source>
        <dbReference type="ARBA" id="ARBA00004651"/>
    </source>
</evidence>
<comment type="subcellular location">
    <subcellularLocation>
        <location evidence="1">Cell membrane</location>
        <topology evidence="1">Multi-pass membrane protein</topology>
    </subcellularLocation>
</comment>
<evidence type="ECO:0000313" key="9">
    <source>
        <dbReference type="EMBL" id="TKH43080.1"/>
    </source>
</evidence>
<proteinExistence type="inferred from homology"/>
<protein>
    <submittedName>
        <fullName evidence="9">MFS transporter</fullName>
    </submittedName>
</protein>
<keyword evidence="3" id="KW-0813">Transport</keyword>
<evidence type="ECO:0000256" key="3">
    <source>
        <dbReference type="ARBA" id="ARBA00022448"/>
    </source>
</evidence>
<feature type="transmembrane region" description="Helical" evidence="7">
    <location>
        <begin position="42"/>
        <end position="62"/>
    </location>
</feature>
<keyword evidence="6 7" id="KW-0472">Membrane</keyword>
<feature type="transmembrane region" description="Helical" evidence="7">
    <location>
        <begin position="257"/>
        <end position="275"/>
    </location>
</feature>
<organism evidence="9 10">
    <name type="scientific">Paenibacillus terrae</name>
    <dbReference type="NCBI Taxonomy" id="159743"/>
    <lineage>
        <taxon>Bacteria</taxon>
        <taxon>Bacillati</taxon>
        <taxon>Bacillota</taxon>
        <taxon>Bacilli</taxon>
        <taxon>Bacillales</taxon>
        <taxon>Paenibacillaceae</taxon>
        <taxon>Paenibacillus</taxon>
    </lineage>
</organism>
<dbReference type="PROSITE" id="PS50850">
    <property type="entry name" value="MFS"/>
    <property type="match status" value="1"/>
</dbReference>
<evidence type="ECO:0000256" key="7">
    <source>
        <dbReference type="SAM" id="Phobius"/>
    </source>
</evidence>
<feature type="domain" description="Major facilitator superfamily (MFS) profile" evidence="8">
    <location>
        <begin position="4"/>
        <end position="402"/>
    </location>
</feature>
<dbReference type="RefSeq" id="WP_137062678.1">
    <property type="nucleotide sequence ID" value="NZ_PNXQ01000014.1"/>
</dbReference>
<evidence type="ECO:0000259" key="8">
    <source>
        <dbReference type="PROSITE" id="PS50850"/>
    </source>
</evidence>
<dbReference type="Proteomes" id="UP000308114">
    <property type="component" value="Unassembled WGS sequence"/>
</dbReference>
<dbReference type="GO" id="GO:0005886">
    <property type="term" value="C:plasma membrane"/>
    <property type="evidence" value="ECO:0007669"/>
    <property type="project" value="UniProtKB-SubCell"/>
</dbReference>
<dbReference type="Pfam" id="PF07690">
    <property type="entry name" value="MFS_1"/>
    <property type="match status" value="1"/>
</dbReference>
<dbReference type="InterPro" id="IPR011701">
    <property type="entry name" value="MFS"/>
</dbReference>
<feature type="transmembrane region" description="Helical" evidence="7">
    <location>
        <begin position="375"/>
        <end position="397"/>
    </location>
</feature>
<dbReference type="AlphaFoldDB" id="A0A4U2PWR1"/>
<evidence type="ECO:0000256" key="4">
    <source>
        <dbReference type="ARBA" id="ARBA00022692"/>
    </source>
</evidence>
<feature type="transmembrane region" description="Helical" evidence="7">
    <location>
        <begin position="157"/>
        <end position="174"/>
    </location>
</feature>
<dbReference type="InterPro" id="IPR051788">
    <property type="entry name" value="MFS_Transporter"/>
</dbReference>
<feature type="transmembrane region" description="Helical" evidence="7">
    <location>
        <begin position="311"/>
        <end position="333"/>
    </location>
</feature>
<feature type="transmembrane region" description="Helical" evidence="7">
    <location>
        <begin position="71"/>
        <end position="88"/>
    </location>
</feature>
<feature type="transmembrane region" description="Helical" evidence="7">
    <location>
        <begin position="345"/>
        <end position="363"/>
    </location>
</feature>
<dbReference type="PANTHER" id="PTHR23514">
    <property type="entry name" value="BYPASS OF STOP CODON PROTEIN 6"/>
    <property type="match status" value="1"/>
</dbReference>
<feature type="transmembrane region" description="Helical" evidence="7">
    <location>
        <begin position="94"/>
        <end position="121"/>
    </location>
</feature>
<feature type="transmembrane region" description="Helical" evidence="7">
    <location>
        <begin position="12"/>
        <end position="30"/>
    </location>
</feature>
<comment type="similarity">
    <text evidence="2">Belongs to the major facilitator superfamily.</text>
</comment>
<dbReference type="GO" id="GO:0022857">
    <property type="term" value="F:transmembrane transporter activity"/>
    <property type="evidence" value="ECO:0007669"/>
    <property type="project" value="InterPro"/>
</dbReference>
<keyword evidence="5 7" id="KW-1133">Transmembrane helix</keyword>
<dbReference type="SUPFAM" id="SSF103473">
    <property type="entry name" value="MFS general substrate transporter"/>
    <property type="match status" value="1"/>
</dbReference>
<dbReference type="EMBL" id="PNXQ01000014">
    <property type="protein sequence ID" value="TKH43080.1"/>
    <property type="molecule type" value="Genomic_DNA"/>
</dbReference>
<evidence type="ECO:0000313" key="10">
    <source>
        <dbReference type="Proteomes" id="UP000308114"/>
    </source>
</evidence>
<reference evidence="9 10" key="1">
    <citation type="submission" date="2018-01" db="EMBL/GenBank/DDBJ databases">
        <title>Bacillales members from the olive rhizosphere are effective biological control agents against Verticillium dahliae.</title>
        <authorList>
            <person name="Gomez-Lama C."/>
            <person name="Legarda G."/>
            <person name="Ruano-Rosa D."/>
            <person name="Pizarro-Tobias P."/>
            <person name="Valverde-Corredor A."/>
            <person name="Niqui J.L."/>
            <person name="Trivino J.C."/>
            <person name="Roca A."/>
            <person name="Mercado-Blanco J."/>
        </authorList>
    </citation>
    <scope>NUCLEOTIDE SEQUENCE [LARGE SCALE GENOMIC DNA]</scope>
    <source>
        <strain evidence="9 10">PIC167</strain>
    </source>
</reference>
<dbReference type="InterPro" id="IPR036259">
    <property type="entry name" value="MFS_trans_sf"/>
</dbReference>
<gene>
    <name evidence="9" type="ORF">C1I60_16315</name>
</gene>
<feature type="transmembrane region" description="Helical" evidence="7">
    <location>
        <begin position="133"/>
        <end position="151"/>
    </location>
</feature>